<evidence type="ECO:0000259" key="5">
    <source>
        <dbReference type="Pfam" id="PF08161"/>
    </source>
</evidence>
<accession>C1EEH2</accession>
<evidence type="ECO:0000256" key="1">
    <source>
        <dbReference type="ARBA" id="ARBA00004123"/>
    </source>
</evidence>
<evidence type="ECO:0000256" key="3">
    <source>
        <dbReference type="ARBA" id="ARBA00023242"/>
    </source>
</evidence>
<feature type="compositionally biased region" description="Gly residues" evidence="4">
    <location>
        <begin position="1234"/>
        <end position="1248"/>
    </location>
</feature>
<comment type="similarity">
    <text evidence="2">Belongs to the RRP12 family.</text>
</comment>
<dbReference type="Gene3D" id="1.25.10.10">
    <property type="entry name" value="Leucine-rich Repeat Variant"/>
    <property type="match status" value="1"/>
</dbReference>
<feature type="compositionally biased region" description="Polar residues" evidence="4">
    <location>
        <begin position="1382"/>
        <end position="1400"/>
    </location>
</feature>
<sequence length="1486" mass="154917">MAELEGFEIGDPVAELYERNLTSSSAESKHVTAVLEAVADILRQEGIKPSPTAVFAASLSSLERANTEASPETSAAMLTVLGVALEHAPTGPVLSRLPHAMQVLLATGRAAQEKPVALRGVVRCIGQLVAALRDAQDPGTNEWPHCAKAFGAISNLCVDSRPKVRKQAAASVAEALRAVRGTSAAGPASRAFANVAVSIARAPVKAARELTSMHGASGAKAAEQRAQAAAQESLHLLVALKLILGELDGSAAGEVAGAVTGLLDLAEPLLTQHACDALVALFQPTGASATAAAAAAAAAAAGNTGFGVPKAPRAAESVSSQAAATAAAAIGPLSTAAQNESTRRPTLAVSLIRAHAAAVRRLHELDPAEAGARALPLACHELVKMLNAVHEGVAMEAGTCLASLVTKCVDTNMVREGIKAMAAARAAGKSAPARPPPVIGVASALKASLGFRYRAAWPVSLPVVAAAFERLGAAAGAILGGCLEALGEMGAHAEGLACRAQLTQCLAAAVKALGPEQVLAVLPLRLEEGIDAEIAAKSEDGRDVDEGMGDDDMDIGAGAELNEDGGNVAGSAGARLWLVPLLRQALKGARISYFSEEILPVARRLGARAAQAKAAGRAFEAQRCAAGEAALWSLLPSFCRWPQDASESFPGLAPSLGSALSARADLRGPLTEALRRLIQQARAVVNADKHDADSDADEDVDEDEDDEDKAKAAAATAALLEDRPDWFTAQIAEGQAATVAKYARNFLPILFNLFVAAPPERRGELSATVGCFAQITETAALGGFFRTVLRKLVKVTSDAEDAPDGLKEGGDTRSARRCTFMDLSLAMVPGLDNAARDLVFKAARPAALEKDAAVQKRAYKLLAALMKPNVGPGANLGGDWLSANRDAAEESLVEGSGMCAPAARRYRLRCVAAILPSLMEREAEKDSAEEGVAMGAQGSSFAVLLGELIVATKETNARTRQQAFSLLVDIPRSMERKAGRAGGSGKIGGGAGGGGGMLGAWLAEGSDEDEDEDAPNAANSDDDFEGMDDVNGEEMGVGVRKFFMTVLAGVVGATPTMQSATIMALARLLYEFSAALVSTVPELLPAVFALMETGNREVIKAAIGFIKVAAVRLPQTDLAAQLPTLVPALLHCCDDEDGFNRFRSKVRVVMERMVKRCGWDAVEAVTPELHSALVQHMRREEVRTERRRKASVAGSEFGGGAKSLAGKSARTARKSAWNDEEVFSDDDGQTMRTGRGGRSTVGGGGGRGAYSMAPTSRRDAGGGGPRSAAAAHALRAVGGARLPGAASGTEPLNLLDESAMRRHMLNQRRGGEHDDDDLGGYKRDEGGRLVIVEEREGRKRGRDGDDEDDFDDGRSVGGKSLGGVSRRTAKTMGGFTMRSGRSVRTNKTSRTTKSGQTVKTVKSKKGEGKHSADRYRAKKGATGDRKNGALEPYAYWPLDPKMLNRRPSKRAKAGAGLAKVVRNTTQLGIMTGQKAKDAKRIKSSKY</sequence>
<dbReference type="RefSeq" id="XP_002504976.1">
    <property type="nucleotide sequence ID" value="XM_002504930.1"/>
</dbReference>
<dbReference type="EMBL" id="CP001330">
    <property type="protein sequence ID" value="ACO66234.1"/>
    <property type="molecule type" value="Genomic_DNA"/>
</dbReference>
<dbReference type="PANTHER" id="PTHR48287:SF1">
    <property type="entry name" value="ARM REPEAT SUPERFAMILY PROTEIN"/>
    <property type="match status" value="1"/>
</dbReference>
<dbReference type="STRING" id="296587.C1EEH2"/>
<dbReference type="InterPro" id="IPR052087">
    <property type="entry name" value="RRP12"/>
</dbReference>
<proteinExistence type="inferred from homology"/>
<feature type="region of interest" description="Disordered" evidence="4">
    <location>
        <begin position="1307"/>
        <end position="1428"/>
    </location>
</feature>
<dbReference type="InterPro" id="IPR012978">
    <property type="entry name" value="HEAT_RRP12"/>
</dbReference>
<feature type="compositionally biased region" description="Acidic residues" evidence="4">
    <location>
        <begin position="694"/>
        <end position="707"/>
    </location>
</feature>
<keyword evidence="3" id="KW-0539">Nucleus</keyword>
<dbReference type="Proteomes" id="UP000002009">
    <property type="component" value="Chromosome 11"/>
</dbReference>
<dbReference type="FunCoup" id="C1EEH2">
    <property type="interactions" value="1517"/>
</dbReference>
<dbReference type="Pfam" id="PF25772">
    <property type="entry name" value="HEAT_RRP12_N"/>
    <property type="match status" value="1"/>
</dbReference>
<gene>
    <name evidence="7" type="ORF">MICPUN_62622</name>
</gene>
<dbReference type="PANTHER" id="PTHR48287">
    <property type="entry name" value="ARM REPEAT SUPERFAMILY PROTEIN"/>
    <property type="match status" value="1"/>
</dbReference>
<evidence type="ECO:0000313" key="8">
    <source>
        <dbReference type="Proteomes" id="UP000002009"/>
    </source>
</evidence>
<feature type="region of interest" description="Disordered" evidence="4">
    <location>
        <begin position="688"/>
        <end position="709"/>
    </location>
</feature>
<feature type="compositionally biased region" description="Basic and acidic residues" evidence="4">
    <location>
        <begin position="1404"/>
        <end position="1428"/>
    </location>
</feature>
<evidence type="ECO:0000256" key="2">
    <source>
        <dbReference type="ARBA" id="ARBA00007690"/>
    </source>
</evidence>
<dbReference type="InterPro" id="IPR016024">
    <property type="entry name" value="ARM-type_fold"/>
</dbReference>
<dbReference type="SUPFAM" id="SSF48371">
    <property type="entry name" value="ARM repeat"/>
    <property type="match status" value="2"/>
</dbReference>
<feature type="domain" description="RRP12 HEAT" evidence="5">
    <location>
        <begin position="391"/>
        <end position="528"/>
    </location>
</feature>
<feature type="region of interest" description="Disordered" evidence="4">
    <location>
        <begin position="1180"/>
        <end position="1267"/>
    </location>
</feature>
<evidence type="ECO:0000313" key="7">
    <source>
        <dbReference type="EMBL" id="ACO66234.1"/>
    </source>
</evidence>
<keyword evidence="8" id="KW-1185">Reference proteome</keyword>
<comment type="subcellular location">
    <subcellularLocation>
        <location evidence="1">Nucleus</location>
    </subcellularLocation>
</comment>
<name>C1EEH2_MICCC</name>
<protein>
    <recommendedName>
        <fullName evidence="9">Ribosomal RNA-processing protein 12-like conserved domain-containing protein</fullName>
    </recommendedName>
</protein>
<feature type="domain" description="RRP12 HEAT" evidence="5">
    <location>
        <begin position="572"/>
        <end position="755"/>
    </location>
</feature>
<evidence type="ECO:0000256" key="4">
    <source>
        <dbReference type="SAM" id="MobiDB-lite"/>
    </source>
</evidence>
<dbReference type="GO" id="GO:0005634">
    <property type="term" value="C:nucleus"/>
    <property type="evidence" value="ECO:0007669"/>
    <property type="project" value="UniProtKB-SubCell"/>
</dbReference>
<evidence type="ECO:0008006" key="9">
    <source>
        <dbReference type="Google" id="ProtNLM"/>
    </source>
</evidence>
<feature type="compositionally biased region" description="Basic and acidic residues" evidence="4">
    <location>
        <begin position="1319"/>
        <end position="1337"/>
    </location>
</feature>
<feature type="domain" description="RRP12 N-terminal HEAT" evidence="6">
    <location>
        <begin position="11"/>
        <end position="283"/>
    </location>
</feature>
<dbReference type="Pfam" id="PF08161">
    <property type="entry name" value="RRP12_HEAT"/>
    <property type="match status" value="2"/>
</dbReference>
<dbReference type="InParanoid" id="C1EEH2"/>
<evidence type="ECO:0000259" key="6">
    <source>
        <dbReference type="Pfam" id="PF25772"/>
    </source>
</evidence>
<dbReference type="GeneID" id="8247700"/>
<dbReference type="OrthoDB" id="2192888at2759"/>
<dbReference type="InterPro" id="IPR057860">
    <property type="entry name" value="HEAT_RRP12_N"/>
</dbReference>
<feature type="compositionally biased region" description="Acidic residues" evidence="4">
    <location>
        <begin position="1218"/>
        <end position="1228"/>
    </location>
</feature>
<dbReference type="KEGG" id="mis:MICPUN_62622"/>
<dbReference type="OMA" id="WHCLPAF"/>
<feature type="region of interest" description="Disordered" evidence="4">
    <location>
        <begin position="999"/>
        <end position="1027"/>
    </location>
</feature>
<reference evidence="7 8" key="1">
    <citation type="journal article" date="2009" name="Science">
        <title>Green evolution and dynamic adaptations revealed by genomes of the marine picoeukaryotes Micromonas.</title>
        <authorList>
            <person name="Worden A.Z."/>
            <person name="Lee J.H."/>
            <person name="Mock T."/>
            <person name="Rouze P."/>
            <person name="Simmons M.P."/>
            <person name="Aerts A.L."/>
            <person name="Allen A.E."/>
            <person name="Cuvelier M.L."/>
            <person name="Derelle E."/>
            <person name="Everett M.V."/>
            <person name="Foulon E."/>
            <person name="Grimwood J."/>
            <person name="Gundlach H."/>
            <person name="Henrissat B."/>
            <person name="Napoli C."/>
            <person name="McDonald S.M."/>
            <person name="Parker M.S."/>
            <person name="Rombauts S."/>
            <person name="Salamov A."/>
            <person name="Von Dassow P."/>
            <person name="Badger J.H."/>
            <person name="Coutinho P.M."/>
            <person name="Demir E."/>
            <person name="Dubchak I."/>
            <person name="Gentemann C."/>
            <person name="Eikrem W."/>
            <person name="Gready J.E."/>
            <person name="John U."/>
            <person name="Lanier W."/>
            <person name="Lindquist E.A."/>
            <person name="Lucas S."/>
            <person name="Mayer K.F."/>
            <person name="Moreau H."/>
            <person name="Not F."/>
            <person name="Otillar R."/>
            <person name="Panaud O."/>
            <person name="Pangilinan J."/>
            <person name="Paulsen I."/>
            <person name="Piegu B."/>
            <person name="Poliakov A."/>
            <person name="Robbens S."/>
            <person name="Schmutz J."/>
            <person name="Toulza E."/>
            <person name="Wyss T."/>
            <person name="Zelensky A."/>
            <person name="Zhou K."/>
            <person name="Armbrust E.V."/>
            <person name="Bhattacharya D."/>
            <person name="Goodenough U.W."/>
            <person name="Van de Peer Y."/>
            <person name="Grigoriev I.V."/>
        </authorList>
    </citation>
    <scope>NUCLEOTIDE SEQUENCE [LARGE SCALE GENOMIC DNA]</scope>
    <source>
        <strain evidence="8">RCC299 / NOUM17</strain>
    </source>
</reference>
<dbReference type="eggNOG" id="KOG1248">
    <property type="taxonomic scope" value="Eukaryota"/>
</dbReference>
<dbReference type="InterPro" id="IPR011989">
    <property type="entry name" value="ARM-like"/>
</dbReference>
<feature type="compositionally biased region" description="Acidic residues" evidence="4">
    <location>
        <begin position="1005"/>
        <end position="1027"/>
    </location>
</feature>
<organism evidence="7 8">
    <name type="scientific">Micromonas commoda (strain RCC299 / NOUM17 / CCMP2709)</name>
    <name type="common">Picoplanktonic green alga</name>
    <dbReference type="NCBI Taxonomy" id="296587"/>
    <lineage>
        <taxon>Eukaryota</taxon>
        <taxon>Viridiplantae</taxon>
        <taxon>Chlorophyta</taxon>
        <taxon>Mamiellophyceae</taxon>
        <taxon>Mamiellales</taxon>
        <taxon>Mamiellaceae</taxon>
        <taxon>Micromonas</taxon>
    </lineage>
</organism>